<dbReference type="PANTHER" id="PTHR24092:SF153">
    <property type="entry name" value="PHOSPHOLIPID-TRANSPORTING ATPASE"/>
    <property type="match status" value="1"/>
</dbReference>
<gene>
    <name evidence="3" type="ORF">DXG03_001329</name>
</gene>
<dbReference type="AlphaFoldDB" id="A0A9P7K9A5"/>
<feature type="compositionally biased region" description="Basic residues" evidence="1">
    <location>
        <begin position="155"/>
        <end position="172"/>
    </location>
</feature>
<dbReference type="Proteomes" id="UP000775547">
    <property type="component" value="Unassembled WGS sequence"/>
</dbReference>
<dbReference type="InterPro" id="IPR023298">
    <property type="entry name" value="ATPase_P-typ_TM_dom_sf"/>
</dbReference>
<feature type="compositionally biased region" description="Acidic residues" evidence="1">
    <location>
        <begin position="182"/>
        <end position="194"/>
    </location>
</feature>
<dbReference type="GO" id="GO:0005886">
    <property type="term" value="C:plasma membrane"/>
    <property type="evidence" value="ECO:0007669"/>
    <property type="project" value="TreeGrafter"/>
</dbReference>
<evidence type="ECO:0000259" key="2">
    <source>
        <dbReference type="Pfam" id="PF16209"/>
    </source>
</evidence>
<dbReference type="InterPro" id="IPR008250">
    <property type="entry name" value="ATPase_P-typ_transduc_dom_A_sf"/>
</dbReference>
<keyword evidence="4" id="KW-1185">Reference proteome</keyword>
<feature type="region of interest" description="Disordered" evidence="1">
    <location>
        <begin position="155"/>
        <end position="205"/>
    </location>
</feature>
<evidence type="ECO:0000313" key="4">
    <source>
        <dbReference type="Proteomes" id="UP000775547"/>
    </source>
</evidence>
<organism evidence="3 4">
    <name type="scientific">Asterophora parasitica</name>
    <dbReference type="NCBI Taxonomy" id="117018"/>
    <lineage>
        <taxon>Eukaryota</taxon>
        <taxon>Fungi</taxon>
        <taxon>Dikarya</taxon>
        <taxon>Basidiomycota</taxon>
        <taxon>Agaricomycotina</taxon>
        <taxon>Agaricomycetes</taxon>
        <taxon>Agaricomycetidae</taxon>
        <taxon>Agaricales</taxon>
        <taxon>Tricholomatineae</taxon>
        <taxon>Lyophyllaceae</taxon>
        <taxon>Asterophora</taxon>
    </lineage>
</organism>
<dbReference type="PANTHER" id="PTHR24092">
    <property type="entry name" value="PROBABLE PHOSPHOLIPID-TRANSPORTING ATPASE"/>
    <property type="match status" value="1"/>
</dbReference>
<dbReference type="InterPro" id="IPR032631">
    <property type="entry name" value="P-type_ATPase_N"/>
</dbReference>
<dbReference type="EMBL" id="JABCKV010000127">
    <property type="protein sequence ID" value="KAG5643211.1"/>
    <property type="molecule type" value="Genomic_DNA"/>
</dbReference>
<dbReference type="GO" id="GO:0140326">
    <property type="term" value="F:ATPase-coupled intramembrane lipid transporter activity"/>
    <property type="evidence" value="ECO:0007669"/>
    <property type="project" value="TreeGrafter"/>
</dbReference>
<protein>
    <recommendedName>
        <fullName evidence="2">P-type ATPase N-terminal domain-containing protein</fullName>
    </recommendedName>
</protein>
<dbReference type="SUPFAM" id="SSF81653">
    <property type="entry name" value="Calcium ATPase, transduction domain A"/>
    <property type="match status" value="1"/>
</dbReference>
<proteinExistence type="predicted"/>
<dbReference type="Pfam" id="PF16209">
    <property type="entry name" value="PhoLip_ATPase_N"/>
    <property type="match status" value="1"/>
</dbReference>
<dbReference type="GO" id="GO:0045332">
    <property type="term" value="P:phospholipid translocation"/>
    <property type="evidence" value="ECO:0007669"/>
    <property type="project" value="TreeGrafter"/>
</dbReference>
<dbReference type="Gene3D" id="2.70.150.10">
    <property type="entry name" value="Calcium-transporting ATPase, cytoplasmic transduction domain A"/>
    <property type="match status" value="1"/>
</dbReference>
<name>A0A9P7K9A5_9AGAR</name>
<accession>A0A9P7K9A5</accession>
<evidence type="ECO:0000256" key="1">
    <source>
        <dbReference type="SAM" id="MobiDB-lite"/>
    </source>
</evidence>
<feature type="domain" description="P-type ATPase N-terminal" evidence="2">
    <location>
        <begin position="51"/>
        <end position="106"/>
    </location>
</feature>
<reference evidence="3" key="1">
    <citation type="submission" date="2020-07" db="EMBL/GenBank/DDBJ databases">
        <authorList>
            <person name="Nieuwenhuis M."/>
            <person name="Van De Peppel L.J.J."/>
        </authorList>
    </citation>
    <scope>NUCLEOTIDE SEQUENCE</scope>
    <source>
        <strain evidence="3">AP01</strain>
        <tissue evidence="3">Mycelium</tissue>
    </source>
</reference>
<reference evidence="3" key="2">
    <citation type="submission" date="2021-10" db="EMBL/GenBank/DDBJ databases">
        <title>Phylogenomics reveals ancestral predisposition of the termite-cultivated fungus Termitomyces towards a domesticated lifestyle.</title>
        <authorList>
            <person name="Auxier B."/>
            <person name="Grum-Grzhimaylo A."/>
            <person name="Cardenas M.E."/>
            <person name="Lodge J.D."/>
            <person name="Laessoe T."/>
            <person name="Pedersen O."/>
            <person name="Smith M.E."/>
            <person name="Kuyper T.W."/>
            <person name="Franco-Molano E.A."/>
            <person name="Baroni T.J."/>
            <person name="Aanen D.K."/>
        </authorList>
    </citation>
    <scope>NUCLEOTIDE SEQUENCE</scope>
    <source>
        <strain evidence="3">AP01</strain>
        <tissue evidence="3">Mycelium</tissue>
    </source>
</reference>
<evidence type="ECO:0000313" key="3">
    <source>
        <dbReference type="EMBL" id="KAG5643211.1"/>
    </source>
</evidence>
<dbReference type="OrthoDB" id="377733at2759"/>
<dbReference type="SUPFAM" id="SSF81665">
    <property type="entry name" value="Calcium ATPase, transmembrane domain M"/>
    <property type="match status" value="1"/>
</dbReference>
<sequence>MSNPKSWYARAVAFNVESLFSQKREPGPPRTIFVNEQIPDHYIDHKGRPKPEFVYTSNQVITSKYTIITFLPRNLLEQFRRIANLFFLGISILQFFPKFSTISPGVVILPLIIILTVTALKDGYEDVKRHESDKRINHSTVKVLVGGEWNNTNKMRPKNKTFVRGLTPRRRNPTPNSIESGNDTDSDGDFDDDNSTATDPKYRGSRPHWKRVLWEDLNVGDFVKIMDNEPIPADIMICATSEEEDVAFVETKNLDGETNLKSRHAVSSLSHLRTAGRCAGNQNSFRINCDRPDTDMYRLQANVTADGGTSPVDLSVTLLRGTILRNTRWAIGVVMFTGLDTKIVLNSGGTPSKRSKVERQMNPQV</sequence>
<comment type="caution">
    <text evidence="3">The sequence shown here is derived from an EMBL/GenBank/DDBJ whole genome shotgun (WGS) entry which is preliminary data.</text>
</comment>